<gene>
    <name evidence="1" type="ORF">AUC60_18825</name>
</gene>
<name>A0A1Y3NXU2_9PSED</name>
<sequence>MLYVVIQRWGDYFPAGSGLSIGLCGFMGRMEVSGERGGSFYREDVSKVVILRAKRRRIGFERKCPAPTGITDDVGLRVNMESHAEMTDDVGPALAGKRPGQSLKMCSQRYRFPG</sequence>
<accession>A0A1Y3NXU2</accession>
<dbReference type="Proteomes" id="UP000195440">
    <property type="component" value="Unassembled WGS sequence"/>
</dbReference>
<reference evidence="1 2" key="1">
    <citation type="journal article" date="2017" name="Syst. Appl. Microbiol.">
        <title>Pseudomonas caspiana sp. nov., a citrus pathogen in the Pseudomonas syringae phylogenetic group.</title>
        <authorList>
            <person name="Busquets A."/>
            <person name="Gomila M."/>
            <person name="Beiki F."/>
            <person name="Mulet M."/>
            <person name="Rahimian H."/>
            <person name="Garcia-Valdes E."/>
            <person name="Lalucat J."/>
        </authorList>
    </citation>
    <scope>NUCLEOTIDE SEQUENCE [LARGE SCALE GENOMIC DNA]</scope>
    <source>
        <strain evidence="1 2">FBF102</strain>
    </source>
</reference>
<comment type="caution">
    <text evidence="1">The sequence shown here is derived from an EMBL/GenBank/DDBJ whole genome shotgun (WGS) entry which is preliminary data.</text>
</comment>
<dbReference type="AlphaFoldDB" id="A0A1Y3NXU2"/>
<protein>
    <submittedName>
        <fullName evidence="1">Uncharacterized protein</fullName>
    </submittedName>
</protein>
<evidence type="ECO:0000313" key="2">
    <source>
        <dbReference type="Proteomes" id="UP000195440"/>
    </source>
</evidence>
<evidence type="ECO:0000313" key="1">
    <source>
        <dbReference type="EMBL" id="OUM72396.1"/>
    </source>
</evidence>
<organism evidence="1 2">
    <name type="scientific">Pseudomonas caspiana</name>
    <dbReference type="NCBI Taxonomy" id="1451454"/>
    <lineage>
        <taxon>Bacteria</taxon>
        <taxon>Pseudomonadati</taxon>
        <taxon>Pseudomonadota</taxon>
        <taxon>Gammaproteobacteria</taxon>
        <taxon>Pseudomonadales</taxon>
        <taxon>Pseudomonadaceae</taxon>
        <taxon>Pseudomonas</taxon>
    </lineage>
</organism>
<keyword evidence="2" id="KW-1185">Reference proteome</keyword>
<dbReference type="EMBL" id="LOHF01000017">
    <property type="protein sequence ID" value="OUM72396.1"/>
    <property type="molecule type" value="Genomic_DNA"/>
</dbReference>
<proteinExistence type="predicted"/>